<dbReference type="PANTHER" id="PTHR43016:SF13">
    <property type="entry name" value="PRESEQUENCE PROTEASE, MITOCHONDRIAL"/>
    <property type="match status" value="1"/>
</dbReference>
<feature type="domain" description="Peptidase M16C associated" evidence="1">
    <location>
        <begin position="20"/>
        <end position="66"/>
    </location>
</feature>
<dbReference type="InterPro" id="IPR011249">
    <property type="entry name" value="Metalloenz_LuxS/M16"/>
</dbReference>
<dbReference type="GO" id="GO:0004222">
    <property type="term" value="F:metalloendopeptidase activity"/>
    <property type="evidence" value="ECO:0007669"/>
    <property type="project" value="TreeGrafter"/>
</dbReference>
<dbReference type="GO" id="GO:0016485">
    <property type="term" value="P:protein processing"/>
    <property type="evidence" value="ECO:0007669"/>
    <property type="project" value="TreeGrafter"/>
</dbReference>
<dbReference type="InterPro" id="IPR013578">
    <property type="entry name" value="Peptidase_M16C_assoc"/>
</dbReference>
<dbReference type="EMBL" id="JACMSC010000022">
    <property type="protein sequence ID" value="KAG6468250.1"/>
    <property type="molecule type" value="Genomic_DNA"/>
</dbReference>
<evidence type="ECO:0000313" key="2">
    <source>
        <dbReference type="EMBL" id="KAG6468250.1"/>
    </source>
</evidence>
<dbReference type="Proteomes" id="UP000734854">
    <property type="component" value="Unassembled WGS sequence"/>
</dbReference>
<organism evidence="2 3">
    <name type="scientific">Zingiber officinale</name>
    <name type="common">Ginger</name>
    <name type="synonym">Amomum zingiber</name>
    <dbReference type="NCBI Taxonomy" id="94328"/>
    <lineage>
        <taxon>Eukaryota</taxon>
        <taxon>Viridiplantae</taxon>
        <taxon>Streptophyta</taxon>
        <taxon>Embryophyta</taxon>
        <taxon>Tracheophyta</taxon>
        <taxon>Spermatophyta</taxon>
        <taxon>Magnoliopsida</taxon>
        <taxon>Liliopsida</taxon>
        <taxon>Zingiberales</taxon>
        <taxon>Zingiberaceae</taxon>
        <taxon>Zingiber</taxon>
    </lineage>
</organism>
<dbReference type="AlphaFoldDB" id="A0A8J5C6C4"/>
<sequence>MFFRRFSSLINNALSNLFLKAKQEESRLRGRGHGIAAARMDAKLNVAGWIPEQMGGISYFEFIQNLEMNIDEDWEGIAHSLDEIRRSLLSREGCLINVTANGKNLTNCLKYLDKFIGLLPNTRPNETDSWQSLISPSNEAIVFPTQVNYSSSKYFLRV</sequence>
<dbReference type="SUPFAM" id="SSF63411">
    <property type="entry name" value="LuxS/MPP-like metallohydrolase"/>
    <property type="match status" value="1"/>
</dbReference>
<dbReference type="PANTHER" id="PTHR43016">
    <property type="entry name" value="PRESEQUENCE PROTEASE"/>
    <property type="match status" value="1"/>
</dbReference>
<dbReference type="Pfam" id="PF08367">
    <property type="entry name" value="M16C_assoc"/>
    <property type="match status" value="1"/>
</dbReference>
<keyword evidence="3" id="KW-1185">Reference proteome</keyword>
<gene>
    <name evidence="2" type="ORF">ZIOFF_072823</name>
</gene>
<dbReference type="GO" id="GO:0009507">
    <property type="term" value="C:chloroplast"/>
    <property type="evidence" value="ECO:0007669"/>
    <property type="project" value="TreeGrafter"/>
</dbReference>
<dbReference type="GO" id="GO:0005739">
    <property type="term" value="C:mitochondrion"/>
    <property type="evidence" value="ECO:0007669"/>
    <property type="project" value="TreeGrafter"/>
</dbReference>
<dbReference type="Gene3D" id="3.30.830.10">
    <property type="entry name" value="Metalloenzyme, LuxS/M16 peptidase-like"/>
    <property type="match status" value="2"/>
</dbReference>
<accession>A0A8J5C6C4</accession>
<dbReference type="GO" id="GO:0046872">
    <property type="term" value="F:metal ion binding"/>
    <property type="evidence" value="ECO:0007669"/>
    <property type="project" value="InterPro"/>
</dbReference>
<proteinExistence type="predicted"/>
<name>A0A8J5C6C4_ZINOF</name>
<evidence type="ECO:0000259" key="1">
    <source>
        <dbReference type="Pfam" id="PF08367"/>
    </source>
</evidence>
<protein>
    <recommendedName>
        <fullName evidence="1">Peptidase M16C associated domain-containing protein</fullName>
    </recommendedName>
</protein>
<reference evidence="2 3" key="1">
    <citation type="submission" date="2020-08" db="EMBL/GenBank/DDBJ databases">
        <title>Plant Genome Project.</title>
        <authorList>
            <person name="Zhang R.-G."/>
        </authorList>
    </citation>
    <scope>NUCLEOTIDE SEQUENCE [LARGE SCALE GENOMIC DNA]</scope>
    <source>
        <tissue evidence="2">Rhizome</tissue>
    </source>
</reference>
<comment type="caution">
    <text evidence="2">The sequence shown here is derived from an EMBL/GenBank/DDBJ whole genome shotgun (WGS) entry which is preliminary data.</text>
</comment>
<evidence type="ECO:0000313" key="3">
    <source>
        <dbReference type="Proteomes" id="UP000734854"/>
    </source>
</evidence>